<evidence type="ECO:0000256" key="8">
    <source>
        <dbReference type="ARBA" id="ARBA00023004"/>
    </source>
</evidence>
<gene>
    <name evidence="11" type="ORF">E3N88_45810</name>
</gene>
<sequence length="147" mass="17331">MTPMMVASVDLMLLRWKELVGSEVEVHEEFRMLTAEQDFFKTRDDLKSDELQNKIHNLIMETIDERHKMMGDADDFLGQLLMAKSNNQLSMQDIIDECKHFMSLGMEQRLLSSHGLFSFCRSTQNGRKEQDRRYSRYLAKNHRVLKA</sequence>
<protein>
    <submittedName>
        <fullName evidence="11">Uncharacterized protein</fullName>
    </submittedName>
</protein>
<keyword evidence="8" id="KW-0408">Iron</keyword>
<keyword evidence="10" id="KW-0472">Membrane</keyword>
<dbReference type="EMBL" id="SZYD01002529">
    <property type="protein sequence ID" value="KAC9449884.1"/>
    <property type="molecule type" value="Genomic_DNA"/>
</dbReference>
<dbReference type="SUPFAM" id="SSF48264">
    <property type="entry name" value="Cytochrome P450"/>
    <property type="match status" value="1"/>
</dbReference>
<keyword evidence="6" id="KW-1133">Transmembrane helix</keyword>
<evidence type="ECO:0000256" key="2">
    <source>
        <dbReference type="ARBA" id="ARBA00010617"/>
    </source>
</evidence>
<proteinExistence type="inferred from homology"/>
<accession>A0A5N6L877</accession>
<dbReference type="PANTHER" id="PTHR24282">
    <property type="entry name" value="CYTOCHROME P450 FAMILY MEMBER"/>
    <property type="match status" value="1"/>
</dbReference>
<evidence type="ECO:0000256" key="7">
    <source>
        <dbReference type="ARBA" id="ARBA00023002"/>
    </source>
</evidence>
<keyword evidence="7" id="KW-0560">Oxidoreductase</keyword>
<keyword evidence="3" id="KW-0349">Heme</keyword>
<dbReference type="GO" id="GO:0016705">
    <property type="term" value="F:oxidoreductase activity, acting on paired donors, with incorporation or reduction of molecular oxygen"/>
    <property type="evidence" value="ECO:0007669"/>
    <property type="project" value="InterPro"/>
</dbReference>
<keyword evidence="9" id="KW-0503">Monooxygenase</keyword>
<dbReference type="Gene3D" id="1.10.630.10">
    <property type="entry name" value="Cytochrome P450"/>
    <property type="match status" value="1"/>
</dbReference>
<dbReference type="GO" id="GO:0020037">
    <property type="term" value="F:heme binding"/>
    <property type="evidence" value="ECO:0007669"/>
    <property type="project" value="InterPro"/>
</dbReference>
<evidence type="ECO:0000256" key="3">
    <source>
        <dbReference type="ARBA" id="ARBA00022617"/>
    </source>
</evidence>
<dbReference type="GO" id="GO:0004497">
    <property type="term" value="F:monooxygenase activity"/>
    <property type="evidence" value="ECO:0007669"/>
    <property type="project" value="UniProtKB-KW"/>
</dbReference>
<evidence type="ECO:0000256" key="6">
    <source>
        <dbReference type="ARBA" id="ARBA00022989"/>
    </source>
</evidence>
<evidence type="ECO:0000313" key="12">
    <source>
        <dbReference type="Proteomes" id="UP000326396"/>
    </source>
</evidence>
<evidence type="ECO:0000256" key="10">
    <source>
        <dbReference type="ARBA" id="ARBA00023136"/>
    </source>
</evidence>
<dbReference type="OrthoDB" id="1470350at2759"/>
<comment type="subcellular location">
    <subcellularLocation>
        <location evidence="1">Membrane</location>
    </subcellularLocation>
</comment>
<dbReference type="AlphaFoldDB" id="A0A5N6L877"/>
<keyword evidence="4" id="KW-0812">Transmembrane</keyword>
<name>A0A5N6L877_9ASTR</name>
<keyword evidence="5" id="KW-0479">Metal-binding</keyword>
<evidence type="ECO:0000256" key="9">
    <source>
        <dbReference type="ARBA" id="ARBA00023033"/>
    </source>
</evidence>
<evidence type="ECO:0000256" key="1">
    <source>
        <dbReference type="ARBA" id="ARBA00004370"/>
    </source>
</evidence>
<dbReference type="InterPro" id="IPR036396">
    <property type="entry name" value="Cyt_P450_sf"/>
</dbReference>
<evidence type="ECO:0000313" key="11">
    <source>
        <dbReference type="EMBL" id="KAC9449884.1"/>
    </source>
</evidence>
<dbReference type="PANTHER" id="PTHR24282:SF266">
    <property type="entry name" value="CYTOCHROME P450-RELATED"/>
    <property type="match status" value="1"/>
</dbReference>
<dbReference type="Proteomes" id="UP000326396">
    <property type="component" value="Unassembled WGS sequence"/>
</dbReference>
<evidence type="ECO:0000256" key="4">
    <source>
        <dbReference type="ARBA" id="ARBA00022692"/>
    </source>
</evidence>
<dbReference type="GO" id="GO:0016020">
    <property type="term" value="C:membrane"/>
    <property type="evidence" value="ECO:0007669"/>
    <property type="project" value="UniProtKB-SubCell"/>
</dbReference>
<comment type="similarity">
    <text evidence="2">Belongs to the cytochrome P450 family.</text>
</comment>
<evidence type="ECO:0000256" key="5">
    <source>
        <dbReference type="ARBA" id="ARBA00022723"/>
    </source>
</evidence>
<organism evidence="11 12">
    <name type="scientific">Mikania micrantha</name>
    <name type="common">bitter vine</name>
    <dbReference type="NCBI Taxonomy" id="192012"/>
    <lineage>
        <taxon>Eukaryota</taxon>
        <taxon>Viridiplantae</taxon>
        <taxon>Streptophyta</taxon>
        <taxon>Embryophyta</taxon>
        <taxon>Tracheophyta</taxon>
        <taxon>Spermatophyta</taxon>
        <taxon>Magnoliopsida</taxon>
        <taxon>eudicotyledons</taxon>
        <taxon>Gunneridae</taxon>
        <taxon>Pentapetalae</taxon>
        <taxon>asterids</taxon>
        <taxon>campanulids</taxon>
        <taxon>Asterales</taxon>
        <taxon>Asteraceae</taxon>
        <taxon>Asteroideae</taxon>
        <taxon>Heliantheae alliance</taxon>
        <taxon>Eupatorieae</taxon>
        <taxon>Mikania</taxon>
    </lineage>
</organism>
<keyword evidence="12" id="KW-1185">Reference proteome</keyword>
<dbReference type="InterPro" id="IPR050665">
    <property type="entry name" value="Cytochrome_P450_Monooxygen"/>
</dbReference>
<dbReference type="GO" id="GO:0005506">
    <property type="term" value="F:iron ion binding"/>
    <property type="evidence" value="ECO:0007669"/>
    <property type="project" value="InterPro"/>
</dbReference>
<comment type="caution">
    <text evidence="11">The sequence shown here is derived from an EMBL/GenBank/DDBJ whole genome shotgun (WGS) entry which is preliminary data.</text>
</comment>
<reference evidence="11 12" key="1">
    <citation type="submission" date="2019-05" db="EMBL/GenBank/DDBJ databases">
        <title>Mikania micrantha, genome provides insights into the molecular mechanism of rapid growth.</title>
        <authorList>
            <person name="Liu B."/>
        </authorList>
    </citation>
    <scope>NUCLEOTIDE SEQUENCE [LARGE SCALE GENOMIC DNA]</scope>
    <source>
        <strain evidence="11">NLD-2019</strain>
        <tissue evidence="11">Leaf</tissue>
    </source>
</reference>